<evidence type="ECO:0000313" key="4">
    <source>
        <dbReference type="Proteomes" id="UP001320420"/>
    </source>
</evidence>
<evidence type="ECO:0000256" key="1">
    <source>
        <dbReference type="SAM" id="MobiDB-lite"/>
    </source>
</evidence>
<comment type="caution">
    <text evidence="3">The sequence shown here is derived from an EMBL/GenBank/DDBJ whole genome shotgun (WGS) entry which is preliminary data.</text>
</comment>
<feature type="compositionally biased region" description="Low complexity" evidence="1">
    <location>
        <begin position="1"/>
        <end position="16"/>
    </location>
</feature>
<reference evidence="3 4" key="1">
    <citation type="submission" date="2024-02" db="EMBL/GenBank/DDBJ databases">
        <title>De novo assembly and annotation of 12 fungi associated with fruit tree decline syndrome in Ontario, Canada.</title>
        <authorList>
            <person name="Sulman M."/>
            <person name="Ellouze W."/>
            <person name="Ilyukhin E."/>
        </authorList>
    </citation>
    <scope>NUCLEOTIDE SEQUENCE [LARGE SCALE GENOMIC DNA]</scope>
    <source>
        <strain evidence="3 4">M11/M66-122</strain>
    </source>
</reference>
<dbReference type="Proteomes" id="UP001320420">
    <property type="component" value="Unassembled WGS sequence"/>
</dbReference>
<dbReference type="AlphaFoldDB" id="A0AAN9UWP3"/>
<feature type="domain" description="N-acetyltransferase" evidence="2">
    <location>
        <begin position="31"/>
        <end position="133"/>
    </location>
</feature>
<keyword evidence="4" id="KW-1185">Reference proteome</keyword>
<dbReference type="InterPro" id="IPR016181">
    <property type="entry name" value="Acyl_CoA_acyltransferase"/>
</dbReference>
<accession>A0AAN9UWP3</accession>
<dbReference type="InterPro" id="IPR051531">
    <property type="entry name" value="N-acetyltransferase"/>
</dbReference>
<name>A0AAN9UWP3_9PEZI</name>
<feature type="compositionally biased region" description="Basic and acidic residues" evidence="1">
    <location>
        <begin position="59"/>
        <end position="72"/>
    </location>
</feature>
<protein>
    <recommendedName>
        <fullName evidence="2">N-acetyltransferase domain-containing protein</fullName>
    </recommendedName>
</protein>
<evidence type="ECO:0000313" key="3">
    <source>
        <dbReference type="EMBL" id="KAK7756870.1"/>
    </source>
</evidence>
<dbReference type="EMBL" id="JAKJXP020000004">
    <property type="protein sequence ID" value="KAK7756870.1"/>
    <property type="molecule type" value="Genomic_DNA"/>
</dbReference>
<sequence>MATTTTSPTRITVSTTLPKVGDNLPSIRSDRLIIRPLLPSDLEPFYTLRSQPEAMTDSGKQRPDADLSETRAKLKSLQPPYHNSHVYFGIFLKMSDDNEGELIGDGGVHKFKSDHTGWPEFGYKFKKEYWGRGSS</sequence>
<dbReference type="PANTHER" id="PTHR43792">
    <property type="entry name" value="GNAT FAMILY, PUTATIVE (AFU_ORTHOLOGUE AFUA_3G00765)-RELATED-RELATED"/>
    <property type="match status" value="1"/>
</dbReference>
<organism evidence="3 4">
    <name type="scientific">Diatrype stigma</name>
    <dbReference type="NCBI Taxonomy" id="117547"/>
    <lineage>
        <taxon>Eukaryota</taxon>
        <taxon>Fungi</taxon>
        <taxon>Dikarya</taxon>
        <taxon>Ascomycota</taxon>
        <taxon>Pezizomycotina</taxon>
        <taxon>Sordariomycetes</taxon>
        <taxon>Xylariomycetidae</taxon>
        <taxon>Xylariales</taxon>
        <taxon>Diatrypaceae</taxon>
        <taxon>Diatrype</taxon>
    </lineage>
</organism>
<dbReference type="SUPFAM" id="SSF55729">
    <property type="entry name" value="Acyl-CoA N-acyltransferases (Nat)"/>
    <property type="match status" value="1"/>
</dbReference>
<dbReference type="GO" id="GO:0016747">
    <property type="term" value="F:acyltransferase activity, transferring groups other than amino-acyl groups"/>
    <property type="evidence" value="ECO:0007669"/>
    <property type="project" value="InterPro"/>
</dbReference>
<dbReference type="PANTHER" id="PTHR43792:SF1">
    <property type="entry name" value="N-ACETYLTRANSFERASE DOMAIN-CONTAINING PROTEIN"/>
    <property type="match status" value="1"/>
</dbReference>
<proteinExistence type="predicted"/>
<feature type="region of interest" description="Disordered" evidence="1">
    <location>
        <begin position="1"/>
        <end position="20"/>
    </location>
</feature>
<dbReference type="Gene3D" id="3.40.630.30">
    <property type="match status" value="1"/>
</dbReference>
<evidence type="ECO:0000259" key="2">
    <source>
        <dbReference type="Pfam" id="PF13302"/>
    </source>
</evidence>
<dbReference type="InterPro" id="IPR000182">
    <property type="entry name" value="GNAT_dom"/>
</dbReference>
<feature type="region of interest" description="Disordered" evidence="1">
    <location>
        <begin position="48"/>
        <end position="75"/>
    </location>
</feature>
<dbReference type="Pfam" id="PF13302">
    <property type="entry name" value="Acetyltransf_3"/>
    <property type="match status" value="1"/>
</dbReference>
<gene>
    <name evidence="3" type="ORF">SLS62_000886</name>
</gene>